<dbReference type="InterPro" id="IPR012337">
    <property type="entry name" value="RNaseH-like_sf"/>
</dbReference>
<evidence type="ECO:0000259" key="1">
    <source>
        <dbReference type="PROSITE" id="PS50013"/>
    </source>
</evidence>
<protein>
    <recommendedName>
        <fullName evidence="5">Chromo domain-containing protein</fullName>
    </recommendedName>
</protein>
<dbReference type="PROSITE" id="PS50013">
    <property type="entry name" value="CHROMO_2"/>
    <property type="match status" value="1"/>
</dbReference>
<evidence type="ECO:0008006" key="5">
    <source>
        <dbReference type="Google" id="ProtNLM"/>
    </source>
</evidence>
<dbReference type="AlphaFoldDB" id="A0A225VVD8"/>
<dbReference type="Gene3D" id="2.40.50.40">
    <property type="match status" value="1"/>
</dbReference>
<organism evidence="3 4">
    <name type="scientific">Phytophthora megakarya</name>
    <dbReference type="NCBI Taxonomy" id="4795"/>
    <lineage>
        <taxon>Eukaryota</taxon>
        <taxon>Sar</taxon>
        <taxon>Stramenopiles</taxon>
        <taxon>Oomycota</taxon>
        <taxon>Peronosporomycetes</taxon>
        <taxon>Peronosporales</taxon>
        <taxon>Peronosporaceae</taxon>
        <taxon>Phytophthora</taxon>
    </lineage>
</organism>
<dbReference type="GO" id="GO:0015074">
    <property type="term" value="P:DNA integration"/>
    <property type="evidence" value="ECO:0007669"/>
    <property type="project" value="InterPro"/>
</dbReference>
<name>A0A225VVD8_9STRA</name>
<dbReference type="EMBL" id="NBNE01002837">
    <property type="protein sequence ID" value="OWZ09302.1"/>
    <property type="molecule type" value="Genomic_DNA"/>
</dbReference>
<dbReference type="InterPro" id="IPR000953">
    <property type="entry name" value="Chromo/chromo_shadow_dom"/>
</dbReference>
<evidence type="ECO:0000313" key="3">
    <source>
        <dbReference type="EMBL" id="OWZ09302.1"/>
    </source>
</evidence>
<reference evidence="4" key="1">
    <citation type="submission" date="2017-03" db="EMBL/GenBank/DDBJ databases">
        <title>Phytopthora megakarya and P. palmivora, two closely related causual agents of cacao black pod achieved similar genome size and gene model numbers by different mechanisms.</title>
        <authorList>
            <person name="Ali S."/>
            <person name="Shao J."/>
            <person name="Larry D.J."/>
            <person name="Kronmiller B."/>
            <person name="Shen D."/>
            <person name="Strem M.D."/>
            <person name="Melnick R.L."/>
            <person name="Guiltinan M.J."/>
            <person name="Tyler B.M."/>
            <person name="Meinhardt L.W."/>
            <person name="Bailey B.A."/>
        </authorList>
    </citation>
    <scope>NUCLEOTIDE SEQUENCE [LARGE SCALE GENOMIC DNA]</scope>
    <source>
        <strain evidence="4">zdho120</strain>
    </source>
</reference>
<dbReference type="OrthoDB" id="118872at2759"/>
<dbReference type="PROSITE" id="PS50994">
    <property type="entry name" value="INTEGRASE"/>
    <property type="match status" value="1"/>
</dbReference>
<dbReference type="InterPro" id="IPR036397">
    <property type="entry name" value="RNaseH_sf"/>
</dbReference>
<dbReference type="Gene3D" id="3.30.420.10">
    <property type="entry name" value="Ribonuclease H-like superfamily/Ribonuclease H"/>
    <property type="match status" value="1"/>
</dbReference>
<accession>A0A225VVD8</accession>
<feature type="domain" description="Integrase catalytic" evidence="2">
    <location>
        <begin position="1"/>
        <end position="61"/>
    </location>
</feature>
<sequence>MAWYMRYGKPEVLVSDQGSHFRNEVIELLYARLKVQQSFTPVYSLWVNGTIERVNKDVLQEWLYLLPVVQANINHTPVESLGNRSPIELFLGLPAPSALDSIVAKVDGKTAILSGSIGGVACNFDTGDYVLWSRVDKRISTHKLLARWVGPFKVVQLLPNSFMIKHLITGTEYEVHGTRLKFYSGSSLNITEEITELIANQGMLLGVRQLVDHRFNNVLHRWEFMASWAGLTSIEDSWESAADMQKDVPAKVSEYMERVQDEELSEALGASTDAN</sequence>
<proteinExistence type="predicted"/>
<dbReference type="SUPFAM" id="SSF53098">
    <property type="entry name" value="Ribonuclease H-like"/>
    <property type="match status" value="1"/>
</dbReference>
<dbReference type="SUPFAM" id="SSF54160">
    <property type="entry name" value="Chromo domain-like"/>
    <property type="match status" value="1"/>
</dbReference>
<dbReference type="InterPro" id="IPR016197">
    <property type="entry name" value="Chromo-like_dom_sf"/>
</dbReference>
<dbReference type="Proteomes" id="UP000198211">
    <property type="component" value="Unassembled WGS sequence"/>
</dbReference>
<evidence type="ECO:0000313" key="4">
    <source>
        <dbReference type="Proteomes" id="UP000198211"/>
    </source>
</evidence>
<dbReference type="GO" id="GO:0003676">
    <property type="term" value="F:nucleic acid binding"/>
    <property type="evidence" value="ECO:0007669"/>
    <property type="project" value="InterPro"/>
</dbReference>
<keyword evidence="4" id="KW-1185">Reference proteome</keyword>
<dbReference type="InterPro" id="IPR001584">
    <property type="entry name" value="Integrase_cat-core"/>
</dbReference>
<feature type="domain" description="Chromo" evidence="1">
    <location>
        <begin position="205"/>
        <end position="267"/>
    </location>
</feature>
<comment type="caution">
    <text evidence="3">The sequence shown here is derived from an EMBL/GenBank/DDBJ whole genome shotgun (WGS) entry which is preliminary data.</text>
</comment>
<evidence type="ECO:0000259" key="2">
    <source>
        <dbReference type="PROSITE" id="PS50994"/>
    </source>
</evidence>
<gene>
    <name evidence="3" type="ORF">PHMEG_00018017</name>
</gene>